<reference evidence="2 3" key="1">
    <citation type="submission" date="2015-08" db="EMBL/GenBank/DDBJ databases">
        <title>Next Generation Sequencing and Analysis of the Genome of Puccinia sorghi L Schw, the Causal Agent of Maize Common Rust.</title>
        <authorList>
            <person name="Rochi L."/>
            <person name="Burguener G."/>
            <person name="Darino M."/>
            <person name="Turjanski A."/>
            <person name="Kreff E."/>
            <person name="Dieguez M.J."/>
            <person name="Sacco F."/>
        </authorList>
    </citation>
    <scope>NUCLEOTIDE SEQUENCE [LARGE SCALE GENOMIC DNA]</scope>
    <source>
        <strain evidence="2 3">RO10H11247</strain>
    </source>
</reference>
<accession>A0A0L6V9Z2</accession>
<keyword evidence="1" id="KW-1133">Transmembrane helix</keyword>
<comment type="caution">
    <text evidence="2">The sequence shown here is derived from an EMBL/GenBank/DDBJ whole genome shotgun (WGS) entry which is preliminary data.</text>
</comment>
<keyword evidence="3" id="KW-1185">Reference proteome</keyword>
<evidence type="ECO:0000256" key="1">
    <source>
        <dbReference type="SAM" id="Phobius"/>
    </source>
</evidence>
<dbReference type="VEuPathDB" id="FungiDB:VP01_2180g2"/>
<evidence type="ECO:0000313" key="2">
    <source>
        <dbReference type="EMBL" id="KNZ57352.1"/>
    </source>
</evidence>
<dbReference type="EMBL" id="LAVV01007037">
    <property type="protein sequence ID" value="KNZ57352.1"/>
    <property type="molecule type" value="Genomic_DNA"/>
</dbReference>
<dbReference type="AlphaFoldDB" id="A0A0L6V9Z2"/>
<feature type="transmembrane region" description="Helical" evidence="1">
    <location>
        <begin position="44"/>
        <end position="68"/>
    </location>
</feature>
<organism evidence="2 3">
    <name type="scientific">Puccinia sorghi</name>
    <dbReference type="NCBI Taxonomy" id="27349"/>
    <lineage>
        <taxon>Eukaryota</taxon>
        <taxon>Fungi</taxon>
        <taxon>Dikarya</taxon>
        <taxon>Basidiomycota</taxon>
        <taxon>Pucciniomycotina</taxon>
        <taxon>Pucciniomycetes</taxon>
        <taxon>Pucciniales</taxon>
        <taxon>Pucciniaceae</taxon>
        <taxon>Puccinia</taxon>
    </lineage>
</organism>
<proteinExistence type="predicted"/>
<feature type="transmembrane region" description="Helical" evidence="1">
    <location>
        <begin position="364"/>
        <end position="392"/>
    </location>
</feature>
<sequence>MIEDIDTQDIRLTTEEEVENLRGPMVTQGKGAEYSLCLCLFSVLTYHVFTSAMLHFFVSVLCVQMLVIEMKLQLLKKNPGWWVAVVVIPTHICRRTNSKTTGGCLWLTGCHFLPGLAPTAAWRWQFPANMCCRPFARGAAGRCQPLLRGLNGKLTTIGKLPSTCARGVLFLVWRSSPLASPESKNKLYIAHITTSDDGAPECCGPLATALAGREELLSQAQRIFSAFFFFFRFVEFCMTKSTRFLCRKNLIRLFFAPISANPRSSILRRRRPADRESVLRYGFFLNDFTRGVVPLSSGDFLIGSAMMVCHVLNIYHTQSIDVIYNLFIGFNNYFSTFFGHQTAGCRQCFVAHGDLHFINIIEDLMFLVSLSEVSVAILVVDLAIIIISRLLLHYSVCVHVKEMNLAVVMSCLRQHWESTHINRLNAAKLLTVFCITTYF</sequence>
<protein>
    <submittedName>
        <fullName evidence="2">Uncharacterized protein</fullName>
    </submittedName>
</protein>
<name>A0A0L6V9Z2_9BASI</name>
<gene>
    <name evidence="2" type="ORF">VP01_2180g2</name>
</gene>
<dbReference type="Proteomes" id="UP000037035">
    <property type="component" value="Unassembled WGS sequence"/>
</dbReference>
<evidence type="ECO:0000313" key="3">
    <source>
        <dbReference type="Proteomes" id="UP000037035"/>
    </source>
</evidence>
<keyword evidence="1" id="KW-0812">Transmembrane</keyword>
<keyword evidence="1" id="KW-0472">Membrane</keyword>